<evidence type="ECO:0000313" key="1">
    <source>
        <dbReference type="EMBL" id="KAK8232535.1"/>
    </source>
</evidence>
<dbReference type="Proteomes" id="UP001492380">
    <property type="component" value="Unassembled WGS sequence"/>
</dbReference>
<evidence type="ECO:0000313" key="2">
    <source>
        <dbReference type="Proteomes" id="UP001492380"/>
    </source>
</evidence>
<protein>
    <submittedName>
        <fullName evidence="1">Uncharacterized protein</fullName>
    </submittedName>
</protein>
<dbReference type="EMBL" id="JBBWRZ010000007">
    <property type="protein sequence ID" value="KAK8232535.1"/>
    <property type="molecule type" value="Genomic_DNA"/>
</dbReference>
<dbReference type="Pfam" id="PF11913">
    <property type="entry name" value="DUF3431"/>
    <property type="match status" value="1"/>
</dbReference>
<sequence>MLFRRRSNIRIALYTLTVLLLAGFFLNLRSGVIEQDSPFSDDGGDLTYQEDLGTYTSAPKSRVGQKAFVVASQKTDDVDWLYTYFPDWEKFRYVVDDPKAELTVPHNKGRESMVYLTYLIDNYDNLPDYILFLHPKRYQWHNDDPDYDGLPILRNFQLPYLEKEGYVNLRCAWQMGCPEEIKPYEKDNRELQQQGHAGNSYYKAFKEIFGEDAVVPDLVAISCCAQFALTRDKVRSIPLAKYQRLRDWLDNTELDDRISGRVMEYAWHIFFGKDAVYCPVAKDCYCKVFGLCSLNCTDPGGCEGQYILPPYSNLPDGWPLVGWDLKPRTRVVELDVPN</sequence>
<accession>A0ABR1YM13</accession>
<name>A0ABR1YM13_9PEZI</name>
<dbReference type="InterPro" id="IPR021838">
    <property type="entry name" value="DUF3431"/>
</dbReference>
<proteinExistence type="predicted"/>
<organism evidence="1 2">
    <name type="scientific">Phyllosticta capitalensis</name>
    <dbReference type="NCBI Taxonomy" id="121624"/>
    <lineage>
        <taxon>Eukaryota</taxon>
        <taxon>Fungi</taxon>
        <taxon>Dikarya</taxon>
        <taxon>Ascomycota</taxon>
        <taxon>Pezizomycotina</taxon>
        <taxon>Dothideomycetes</taxon>
        <taxon>Dothideomycetes incertae sedis</taxon>
        <taxon>Botryosphaeriales</taxon>
        <taxon>Phyllostictaceae</taxon>
        <taxon>Phyllosticta</taxon>
    </lineage>
</organism>
<comment type="caution">
    <text evidence="1">The sequence shown here is derived from an EMBL/GenBank/DDBJ whole genome shotgun (WGS) entry which is preliminary data.</text>
</comment>
<gene>
    <name evidence="1" type="ORF">HDK90DRAFT_313946</name>
</gene>
<dbReference type="PANTHER" id="PTHR37490">
    <property type="entry name" value="EXPRESSED PROTEIN"/>
    <property type="match status" value="1"/>
</dbReference>
<keyword evidence="2" id="KW-1185">Reference proteome</keyword>
<dbReference type="PANTHER" id="PTHR37490:SF3">
    <property type="entry name" value="DUF3431 DOMAIN CONTAINING PROTEIN"/>
    <property type="match status" value="1"/>
</dbReference>
<reference evidence="1 2" key="1">
    <citation type="submission" date="2024-04" db="EMBL/GenBank/DDBJ databases">
        <title>Phyllosticta paracitricarpa is synonymous to the EU quarantine fungus P. citricarpa based on phylogenomic analyses.</title>
        <authorList>
            <consortium name="Lawrence Berkeley National Laboratory"/>
            <person name="Van Ingen-Buijs V.A."/>
            <person name="Van Westerhoven A.C."/>
            <person name="Haridas S."/>
            <person name="Skiadas P."/>
            <person name="Martin F."/>
            <person name="Groenewald J.Z."/>
            <person name="Crous P.W."/>
            <person name="Seidl M.F."/>
        </authorList>
    </citation>
    <scope>NUCLEOTIDE SEQUENCE [LARGE SCALE GENOMIC DNA]</scope>
    <source>
        <strain evidence="1 2">CBS 123374</strain>
    </source>
</reference>